<feature type="domain" description="N-acetyltransferase" evidence="1">
    <location>
        <begin position="20"/>
        <end position="179"/>
    </location>
</feature>
<dbReference type="InterPro" id="IPR000182">
    <property type="entry name" value="GNAT_dom"/>
</dbReference>
<dbReference type="PANTHER" id="PTHR43415">
    <property type="entry name" value="SPERMIDINE N(1)-ACETYLTRANSFERASE"/>
    <property type="match status" value="1"/>
</dbReference>
<gene>
    <name evidence="2" type="ORF">N2K95_03150</name>
</gene>
<sequence>MNDYLRLQEWSSALLTGERIRFRELREQDLPHLSEWWNDPASAILQQNRVAARPQGTTADMFRTWSKNESPSGFGYSIVNPAERLIGHISVWGMSVPERIATMAIIISPEFQDQGLGRESLQLGLRIVFEEMGAHKAELQTWSYNERALHLYRSLGFKEEGRRRAAVFHQGVFHDQMLLGMLEDEYRVSP</sequence>
<dbReference type="InterPro" id="IPR016181">
    <property type="entry name" value="Acyl_CoA_acyltransferase"/>
</dbReference>
<name>A0ABY5YTY3_9MICC</name>
<dbReference type="RefSeq" id="WP_260652874.1">
    <property type="nucleotide sequence ID" value="NZ_CP104275.1"/>
</dbReference>
<organism evidence="2 3">
    <name type="scientific">Arthrobacter zhaoxinii</name>
    <dbReference type="NCBI Taxonomy" id="2964616"/>
    <lineage>
        <taxon>Bacteria</taxon>
        <taxon>Bacillati</taxon>
        <taxon>Actinomycetota</taxon>
        <taxon>Actinomycetes</taxon>
        <taxon>Micrococcales</taxon>
        <taxon>Micrococcaceae</taxon>
        <taxon>Arthrobacter</taxon>
    </lineage>
</organism>
<dbReference type="Gene3D" id="3.40.630.30">
    <property type="match status" value="1"/>
</dbReference>
<dbReference type="CDD" id="cd04301">
    <property type="entry name" value="NAT_SF"/>
    <property type="match status" value="1"/>
</dbReference>
<dbReference type="Proteomes" id="UP001059859">
    <property type="component" value="Chromosome"/>
</dbReference>
<dbReference type="EMBL" id="CP104275">
    <property type="protein sequence ID" value="UWX97696.1"/>
    <property type="molecule type" value="Genomic_DNA"/>
</dbReference>
<evidence type="ECO:0000313" key="3">
    <source>
        <dbReference type="Proteomes" id="UP001059859"/>
    </source>
</evidence>
<dbReference type="Pfam" id="PF13302">
    <property type="entry name" value="Acetyltransf_3"/>
    <property type="match status" value="1"/>
</dbReference>
<reference evidence="2" key="1">
    <citation type="submission" date="2022-09" db="EMBL/GenBank/DDBJ databases">
        <title>Novel species in genus Arthrobacter.</title>
        <authorList>
            <person name="Liu Y."/>
        </authorList>
    </citation>
    <scope>NUCLEOTIDE SEQUENCE</scope>
    <source>
        <strain evidence="2">Zg-Y815</strain>
    </source>
</reference>
<proteinExistence type="predicted"/>
<keyword evidence="3" id="KW-1185">Reference proteome</keyword>
<dbReference type="SUPFAM" id="SSF55729">
    <property type="entry name" value="Acyl-CoA N-acyltransferases (Nat)"/>
    <property type="match status" value="1"/>
</dbReference>
<accession>A0ABY5YTY3</accession>
<dbReference type="PANTHER" id="PTHR43415:SF3">
    <property type="entry name" value="GNAT-FAMILY ACETYLTRANSFERASE"/>
    <property type="match status" value="1"/>
</dbReference>
<dbReference type="PROSITE" id="PS51186">
    <property type="entry name" value="GNAT"/>
    <property type="match status" value="1"/>
</dbReference>
<evidence type="ECO:0000259" key="1">
    <source>
        <dbReference type="PROSITE" id="PS51186"/>
    </source>
</evidence>
<protein>
    <submittedName>
        <fullName evidence="2">GNAT family N-acetyltransferase</fullName>
    </submittedName>
</protein>
<evidence type="ECO:0000313" key="2">
    <source>
        <dbReference type="EMBL" id="UWX97696.1"/>
    </source>
</evidence>